<dbReference type="InterPro" id="IPR029510">
    <property type="entry name" value="Ald_DH_CS_GLU"/>
</dbReference>
<gene>
    <name evidence="6" type="ORF">Q7X28_11815</name>
</gene>
<dbReference type="RefSeq" id="WP_305111439.1">
    <property type="nucleotide sequence ID" value="NZ_JAUTIX010000004.1"/>
</dbReference>
<keyword evidence="2 4" id="KW-0560">Oxidoreductase</keyword>
<dbReference type="AlphaFoldDB" id="A0AA90SR58"/>
<dbReference type="GO" id="GO:0009450">
    <property type="term" value="P:gamma-aminobutyric acid catabolic process"/>
    <property type="evidence" value="ECO:0007669"/>
    <property type="project" value="TreeGrafter"/>
</dbReference>
<feature type="domain" description="Aldehyde dehydrogenase" evidence="5">
    <location>
        <begin position="23"/>
        <end position="477"/>
    </location>
</feature>
<feature type="active site" evidence="3">
    <location>
        <position position="255"/>
    </location>
</feature>
<dbReference type="Gene3D" id="3.40.309.10">
    <property type="entry name" value="Aldehyde Dehydrogenase, Chain A, domain 2"/>
    <property type="match status" value="1"/>
</dbReference>
<accession>A0AA90SR58</accession>
<evidence type="ECO:0000256" key="1">
    <source>
        <dbReference type="ARBA" id="ARBA00009986"/>
    </source>
</evidence>
<sequence>MTDLQTITVHGLSIGGTERPAASGRTFDVIDPATGAVIARVADAGADDARAAVAASHAAAEGWRTTPARERSRILRRAFDAVTARAEEFAAVITAEMGKPLSDSRGEVAYGAGFLEWFAEEAVRINGRTAAAPAGTGQIVVTHEPVGLCYAVTPWNFPLAMITRKVGPALAAGNTMIVKPAAETPLTALLLAQVLAEAGLPEGVLSVLPCSAPVEVSDALFAEPDLAKITFTGSTAVGRKLLAAAAPGVLRTSMELGGNAPFLVFEDADLDAALDGAMLAKMRNGGQACTAANRFLVHESVRAEFVSRLTERIAALTVGAGAQAGSEIGPLISEKQRATVAALVDEAVADGAVVRTGGTAIDGPGHFYAPTVLDEVPAGARILREEIFGPVATVRGFTDEAAAIAEANDTEYGLAAYFYTRDASRVQRVGAALRSGMVGVNRGLISDPAAPFGGVKASGIGAEGGSEGIGEYLNVKYLALPAV</sequence>
<dbReference type="EC" id="1.2.1.-" evidence="6"/>
<dbReference type="FunFam" id="3.40.309.10:FF:000004">
    <property type="entry name" value="Succinate-semialdehyde dehydrogenase I"/>
    <property type="match status" value="1"/>
</dbReference>
<evidence type="ECO:0000313" key="6">
    <source>
        <dbReference type="EMBL" id="MDP0398616.1"/>
    </source>
</evidence>
<dbReference type="CDD" id="cd07103">
    <property type="entry name" value="ALDH_F5_SSADH_GabD"/>
    <property type="match status" value="1"/>
</dbReference>
<evidence type="ECO:0000313" key="7">
    <source>
        <dbReference type="Proteomes" id="UP001178281"/>
    </source>
</evidence>
<dbReference type="InterPro" id="IPR016162">
    <property type="entry name" value="Ald_DH_N"/>
</dbReference>
<dbReference type="Proteomes" id="UP001178281">
    <property type="component" value="Unassembled WGS sequence"/>
</dbReference>
<evidence type="ECO:0000256" key="2">
    <source>
        <dbReference type="ARBA" id="ARBA00023002"/>
    </source>
</evidence>
<dbReference type="InterPro" id="IPR016163">
    <property type="entry name" value="Ald_DH_C"/>
</dbReference>
<evidence type="ECO:0000256" key="4">
    <source>
        <dbReference type="RuleBase" id="RU003345"/>
    </source>
</evidence>
<dbReference type="SUPFAM" id="SSF53720">
    <property type="entry name" value="ALDH-like"/>
    <property type="match status" value="1"/>
</dbReference>
<proteinExistence type="inferred from homology"/>
<evidence type="ECO:0000256" key="3">
    <source>
        <dbReference type="PROSITE-ProRule" id="PRU10007"/>
    </source>
</evidence>
<reference evidence="6" key="1">
    <citation type="submission" date="2023-08" db="EMBL/GenBank/DDBJ databases">
        <title>The draft genome of Tsukamurella strandjordii strain 050030.</title>
        <authorList>
            <person name="Zhao F."/>
            <person name="Feng Y."/>
            <person name="Zong Z."/>
        </authorList>
    </citation>
    <scope>NUCLEOTIDE SEQUENCE</scope>
    <source>
        <strain evidence="6">050030</strain>
    </source>
</reference>
<comment type="similarity">
    <text evidence="1 4">Belongs to the aldehyde dehydrogenase family.</text>
</comment>
<dbReference type="PROSITE" id="PS00687">
    <property type="entry name" value="ALDEHYDE_DEHYDR_GLU"/>
    <property type="match status" value="1"/>
</dbReference>
<protein>
    <submittedName>
        <fullName evidence="6">NAD-dependent succinate-semialdehyde dehydrogenase</fullName>
        <ecNumber evidence="6">1.2.1.-</ecNumber>
    </submittedName>
</protein>
<dbReference type="PANTHER" id="PTHR43353">
    <property type="entry name" value="SUCCINATE-SEMIALDEHYDE DEHYDROGENASE, MITOCHONDRIAL"/>
    <property type="match status" value="1"/>
</dbReference>
<evidence type="ECO:0000259" key="5">
    <source>
        <dbReference type="Pfam" id="PF00171"/>
    </source>
</evidence>
<dbReference type="FunFam" id="3.40.605.10:FF:000007">
    <property type="entry name" value="NAD/NADP-dependent betaine aldehyde dehydrogenase"/>
    <property type="match status" value="1"/>
</dbReference>
<dbReference type="Gene3D" id="3.40.605.10">
    <property type="entry name" value="Aldehyde Dehydrogenase, Chain A, domain 1"/>
    <property type="match status" value="1"/>
</dbReference>
<name>A0AA90SR58_9ACTN</name>
<dbReference type="Pfam" id="PF00171">
    <property type="entry name" value="Aldedh"/>
    <property type="match status" value="1"/>
</dbReference>
<dbReference type="EMBL" id="JAUTIX010000004">
    <property type="protein sequence ID" value="MDP0398616.1"/>
    <property type="molecule type" value="Genomic_DNA"/>
</dbReference>
<comment type="caution">
    <text evidence="6">The sequence shown here is derived from an EMBL/GenBank/DDBJ whole genome shotgun (WGS) entry which is preliminary data.</text>
</comment>
<dbReference type="InterPro" id="IPR015590">
    <property type="entry name" value="Aldehyde_DH_dom"/>
</dbReference>
<keyword evidence="7" id="KW-1185">Reference proteome</keyword>
<dbReference type="InterPro" id="IPR016161">
    <property type="entry name" value="Ald_DH/histidinol_DH"/>
</dbReference>
<dbReference type="InterPro" id="IPR050740">
    <property type="entry name" value="Aldehyde_DH_Superfamily"/>
</dbReference>
<dbReference type="GO" id="GO:0004777">
    <property type="term" value="F:succinate-semialdehyde dehydrogenase (NAD+) activity"/>
    <property type="evidence" value="ECO:0007669"/>
    <property type="project" value="TreeGrafter"/>
</dbReference>
<dbReference type="PANTHER" id="PTHR43353:SF5">
    <property type="entry name" value="SUCCINATE-SEMIALDEHYDE DEHYDROGENASE, MITOCHONDRIAL"/>
    <property type="match status" value="1"/>
</dbReference>
<organism evidence="6 7">
    <name type="scientific">Tsukamurella strandjordii</name>
    <dbReference type="NCBI Taxonomy" id="147577"/>
    <lineage>
        <taxon>Bacteria</taxon>
        <taxon>Bacillati</taxon>
        <taxon>Actinomycetota</taxon>
        <taxon>Actinomycetes</taxon>
        <taxon>Mycobacteriales</taxon>
        <taxon>Tsukamurellaceae</taxon>
        <taxon>Tsukamurella</taxon>
    </lineage>
</organism>